<evidence type="ECO:0000256" key="1">
    <source>
        <dbReference type="ARBA" id="ARBA00022801"/>
    </source>
</evidence>
<protein>
    <recommendedName>
        <fullName evidence="4">DUF1400 domain-containing protein</fullName>
    </recommendedName>
</protein>
<dbReference type="Pfam" id="PF03403">
    <property type="entry name" value="PAF-AH_p_II"/>
    <property type="match status" value="1"/>
</dbReference>
<dbReference type="PANTHER" id="PTHR10272:SF13">
    <property type="entry name" value="POLY(ETHYLENE TEREPHTHALATE) HYDROLASE"/>
    <property type="match status" value="1"/>
</dbReference>
<dbReference type="RefSeq" id="WP_070396483.1">
    <property type="nucleotide sequence ID" value="NZ_CP017599.1"/>
</dbReference>
<keyword evidence="3" id="KW-0443">Lipid metabolism</keyword>
<evidence type="ECO:0000313" key="6">
    <source>
        <dbReference type="Proteomes" id="UP000177870"/>
    </source>
</evidence>
<dbReference type="InterPro" id="IPR029058">
    <property type="entry name" value="AB_hydrolase_fold"/>
</dbReference>
<evidence type="ECO:0000313" key="5">
    <source>
        <dbReference type="EMBL" id="AOX04120.1"/>
    </source>
</evidence>
<dbReference type="Gene3D" id="3.40.50.1820">
    <property type="entry name" value="alpha/beta hydrolase"/>
    <property type="match status" value="1"/>
</dbReference>
<proteinExistence type="predicted"/>
<dbReference type="Pfam" id="PF07176">
    <property type="entry name" value="DUF1400"/>
    <property type="match status" value="1"/>
</dbReference>
<dbReference type="AlphaFoldDB" id="A0A1D8U2K8"/>
<dbReference type="KEGG" id="mpro:BJP34_03990"/>
<dbReference type="Proteomes" id="UP000177870">
    <property type="component" value="Chromosome"/>
</dbReference>
<evidence type="ECO:0000259" key="4">
    <source>
        <dbReference type="Pfam" id="PF07176"/>
    </source>
</evidence>
<dbReference type="InterPro" id="IPR010802">
    <property type="entry name" value="DUF1400"/>
</dbReference>
<feature type="domain" description="DUF1400" evidence="4">
    <location>
        <begin position="35"/>
        <end position="161"/>
    </location>
</feature>
<dbReference type="PANTHER" id="PTHR10272">
    <property type="entry name" value="PLATELET-ACTIVATING FACTOR ACETYLHYDROLASE"/>
    <property type="match status" value="1"/>
</dbReference>
<keyword evidence="1" id="KW-0378">Hydrolase</keyword>
<organism evidence="5 6">
    <name type="scientific">Moorena producens PAL-8-15-08-1</name>
    <dbReference type="NCBI Taxonomy" id="1458985"/>
    <lineage>
        <taxon>Bacteria</taxon>
        <taxon>Bacillati</taxon>
        <taxon>Cyanobacteriota</taxon>
        <taxon>Cyanophyceae</taxon>
        <taxon>Coleofasciculales</taxon>
        <taxon>Coleofasciculaceae</taxon>
        <taxon>Moorena</taxon>
    </lineage>
</organism>
<keyword evidence="2" id="KW-0442">Lipid degradation</keyword>
<sequence length="544" mass="59736">MFKFAKGKLQTRLRWLLLNLGLLITPVMISAPVEAAEKIYISYGPIEFSLPIAALEVYATVGKVEPSLAFYAGYVKPEEFKQLRQVLITPIDVTPVAIAQFLYSPQGEIILQRVGEVIQTKARQPGFYAIRAALIKAAFKPEGLTILNVLQEFPTYGIRINSQRGFEIIDDLSKLIKQTQTAIAAVEQASDQEAAAQTERALSEKSLDLRQPGSVSYGKQTITFDDHYRRREFPVDLYLPESPREGLAPVIVISHGLGSVRKTFEYLARHLASHGFAVAVPEHPGSNADQIQALLTGLAKEAAPPSEFINRPVDIKLLLDELESSFKGQLNLQQVGVLGQSFGGYTSLALAGAEINFEQLQKDCAPLNEDTLNISLLLQCRAFDLPPQDYQLSDQRIKGAIAINPIASTVLGKSQLSQIQVPVMVVAGSDDTIAPALPEQIQPFTWLTTLQKYLVLLKRGTHFSTLAPSEDDVPLPEAVLGPDPTIAQEYMKALSLAFFQTYIAGKSEYQAYLSAAYAQSLSQELMPLSLLTILEPLVREKAGL</sequence>
<name>A0A1D8U2K8_9CYAN</name>
<dbReference type="GO" id="GO:0003847">
    <property type="term" value="F:1-alkyl-2-acetylglycerophosphocholine esterase activity"/>
    <property type="evidence" value="ECO:0007669"/>
    <property type="project" value="TreeGrafter"/>
</dbReference>
<accession>A0A1D8U2K8</accession>
<evidence type="ECO:0000256" key="2">
    <source>
        <dbReference type="ARBA" id="ARBA00022963"/>
    </source>
</evidence>
<dbReference type="SUPFAM" id="SSF53474">
    <property type="entry name" value="alpha/beta-Hydrolases"/>
    <property type="match status" value="1"/>
</dbReference>
<reference evidence="6" key="1">
    <citation type="submission" date="2016-10" db="EMBL/GenBank/DDBJ databases">
        <title>Comparative genomics uncovers the prolific and rare metabolic potential of the cyanobacterial genus Moorea.</title>
        <authorList>
            <person name="Leao T."/>
            <person name="Castelao G."/>
            <person name="Korobeynikov A."/>
            <person name="Monroe E.A."/>
            <person name="Podell S."/>
            <person name="Glukhov E."/>
            <person name="Allen E."/>
            <person name="Gerwick W.H."/>
            <person name="Gerwick L."/>
        </authorList>
    </citation>
    <scope>NUCLEOTIDE SEQUENCE [LARGE SCALE GENOMIC DNA]</scope>
    <source>
        <strain evidence="6">PAL-8-15-08-1</strain>
    </source>
</reference>
<dbReference type="STRING" id="1458985.BJP34_03990"/>
<gene>
    <name evidence="5" type="ORF">BJP34_03990</name>
</gene>
<dbReference type="OrthoDB" id="422423at2"/>
<evidence type="ECO:0000256" key="3">
    <source>
        <dbReference type="ARBA" id="ARBA00023098"/>
    </source>
</evidence>
<dbReference type="GO" id="GO:0016042">
    <property type="term" value="P:lipid catabolic process"/>
    <property type="evidence" value="ECO:0007669"/>
    <property type="project" value="UniProtKB-KW"/>
</dbReference>
<dbReference type="EMBL" id="CP017599">
    <property type="protein sequence ID" value="AOX04120.1"/>
    <property type="molecule type" value="Genomic_DNA"/>
</dbReference>